<keyword evidence="1" id="KW-0472">Membrane</keyword>
<proteinExistence type="predicted"/>
<dbReference type="EMBL" id="UGXG01000002">
    <property type="protein sequence ID" value="SUG50066.1"/>
    <property type="molecule type" value="Genomic_DNA"/>
</dbReference>
<evidence type="ECO:0000313" key="3">
    <source>
        <dbReference type="Proteomes" id="UP000254741"/>
    </source>
</evidence>
<dbReference type="AlphaFoldDB" id="A0A379TIU1"/>
<organism evidence="2 3">
    <name type="scientific">Salmonella enterica subsp. arizonae</name>
    <dbReference type="NCBI Taxonomy" id="59203"/>
    <lineage>
        <taxon>Bacteria</taxon>
        <taxon>Pseudomonadati</taxon>
        <taxon>Pseudomonadota</taxon>
        <taxon>Gammaproteobacteria</taxon>
        <taxon>Enterobacterales</taxon>
        <taxon>Enterobacteriaceae</taxon>
        <taxon>Salmonella</taxon>
    </lineage>
</organism>
<feature type="transmembrane region" description="Helical" evidence="1">
    <location>
        <begin position="57"/>
        <end position="75"/>
    </location>
</feature>
<keyword evidence="1" id="KW-0812">Transmembrane</keyword>
<sequence length="95" mass="10906">MIRTLPPSLLNSGALILSLLLFYTGLMSGDKITWLMEVTPVIIVAPLLLVTARRYPLTPLLYTLIFFHAIIFDGWRDVYLRQSAHRFLRSRSGWS</sequence>
<keyword evidence="1" id="KW-1133">Transmembrane helix</keyword>
<reference evidence="2 3" key="1">
    <citation type="submission" date="2018-06" db="EMBL/GenBank/DDBJ databases">
        <authorList>
            <consortium name="Pathogen Informatics"/>
            <person name="Doyle S."/>
        </authorList>
    </citation>
    <scope>NUCLEOTIDE SEQUENCE [LARGE SCALE GENOMIC DNA]</scope>
    <source>
        <strain evidence="2 3">NCTC8297</strain>
    </source>
</reference>
<evidence type="ECO:0000313" key="2">
    <source>
        <dbReference type="EMBL" id="SUG50066.1"/>
    </source>
</evidence>
<protein>
    <submittedName>
        <fullName evidence="2">Inner membrane protein yjdF</fullName>
    </submittedName>
</protein>
<feature type="transmembrane region" description="Helical" evidence="1">
    <location>
        <begin position="32"/>
        <end position="50"/>
    </location>
</feature>
<dbReference type="Proteomes" id="UP000254741">
    <property type="component" value="Unassembled WGS sequence"/>
</dbReference>
<dbReference type="InterPro" id="IPR014509">
    <property type="entry name" value="YjdF-like"/>
</dbReference>
<name>A0A379TIU1_SALER</name>
<dbReference type="Pfam" id="PF09997">
    <property type="entry name" value="DUF2238"/>
    <property type="match status" value="1"/>
</dbReference>
<accession>A0A379TIU1</accession>
<gene>
    <name evidence="2" type="primary">yjdF_1</name>
    <name evidence="2" type="ORF">NCTC8297_05429</name>
</gene>
<feature type="transmembrane region" description="Helical" evidence="1">
    <location>
        <begin position="9"/>
        <end position="26"/>
    </location>
</feature>
<evidence type="ECO:0000256" key="1">
    <source>
        <dbReference type="SAM" id="Phobius"/>
    </source>
</evidence>